<keyword evidence="4" id="KW-0349">Heme</keyword>
<keyword evidence="5" id="KW-1185">Reference proteome</keyword>
<evidence type="ECO:0000256" key="4">
    <source>
        <dbReference type="RuleBase" id="RU000461"/>
    </source>
</evidence>
<dbReference type="InterPro" id="IPR002401">
    <property type="entry name" value="Cyt_P450_E_grp-I"/>
</dbReference>
<name>A0ABM0MSB5_SACKO</name>
<evidence type="ECO:0000256" key="2">
    <source>
        <dbReference type="ARBA" id="ARBA00022723"/>
    </source>
</evidence>
<dbReference type="InterPro" id="IPR001128">
    <property type="entry name" value="Cyt_P450"/>
</dbReference>
<dbReference type="InterPro" id="IPR017972">
    <property type="entry name" value="Cyt_P450_CS"/>
</dbReference>
<evidence type="ECO:0000256" key="3">
    <source>
        <dbReference type="ARBA" id="ARBA00023004"/>
    </source>
</evidence>
<sequence length="140" mass="16119">MEIMRVRTVVPLSLPLKTTCATTLGGFNLPKKTVVWPNLWALHMDEREWDNLEFHPERFLNDEGNLAPKPESYLPFSAGRRGCLGEALVKDELFLMFTCLLQQFVFTVQPGAEKPSLVPYCEAFNLRCQKYEIIGRKQNK</sequence>
<dbReference type="InterPro" id="IPR036396">
    <property type="entry name" value="Cyt_P450_sf"/>
</dbReference>
<dbReference type="PANTHER" id="PTHR24300">
    <property type="entry name" value="CYTOCHROME P450 508A4-RELATED"/>
    <property type="match status" value="1"/>
</dbReference>
<dbReference type="Proteomes" id="UP000694865">
    <property type="component" value="Unplaced"/>
</dbReference>
<accession>A0ABM0MSB5</accession>
<keyword evidence="4" id="KW-0560">Oxidoreductase</keyword>
<dbReference type="SUPFAM" id="SSF48264">
    <property type="entry name" value="Cytochrome P450"/>
    <property type="match status" value="1"/>
</dbReference>
<keyword evidence="2 4" id="KW-0479">Metal-binding</keyword>
<proteinExistence type="inferred from homology"/>
<dbReference type="PRINTS" id="PR00463">
    <property type="entry name" value="EP450I"/>
</dbReference>
<dbReference type="Pfam" id="PF00067">
    <property type="entry name" value="p450"/>
    <property type="match status" value="1"/>
</dbReference>
<evidence type="ECO:0000313" key="5">
    <source>
        <dbReference type="Proteomes" id="UP000694865"/>
    </source>
</evidence>
<dbReference type="InterPro" id="IPR050182">
    <property type="entry name" value="Cytochrome_P450_fam2"/>
</dbReference>
<gene>
    <name evidence="6" type="primary">LOC102801842</name>
</gene>
<keyword evidence="3 4" id="KW-0408">Iron</keyword>
<dbReference type="PROSITE" id="PS00086">
    <property type="entry name" value="CYTOCHROME_P450"/>
    <property type="match status" value="1"/>
</dbReference>
<evidence type="ECO:0000256" key="1">
    <source>
        <dbReference type="ARBA" id="ARBA00010617"/>
    </source>
</evidence>
<organism evidence="5 6">
    <name type="scientific">Saccoglossus kowalevskii</name>
    <name type="common">Acorn worm</name>
    <dbReference type="NCBI Taxonomy" id="10224"/>
    <lineage>
        <taxon>Eukaryota</taxon>
        <taxon>Metazoa</taxon>
        <taxon>Hemichordata</taxon>
        <taxon>Enteropneusta</taxon>
        <taxon>Harrimaniidae</taxon>
        <taxon>Saccoglossus</taxon>
    </lineage>
</organism>
<dbReference type="PANTHER" id="PTHR24300:SF403">
    <property type="entry name" value="CYTOCHROME P450 306A1"/>
    <property type="match status" value="1"/>
</dbReference>
<evidence type="ECO:0000313" key="6">
    <source>
        <dbReference type="RefSeq" id="XP_006822906.1"/>
    </source>
</evidence>
<comment type="similarity">
    <text evidence="1 4">Belongs to the cytochrome P450 family.</text>
</comment>
<dbReference type="Gene3D" id="1.10.630.10">
    <property type="entry name" value="Cytochrome P450"/>
    <property type="match status" value="1"/>
</dbReference>
<dbReference type="RefSeq" id="XP_006822906.1">
    <property type="nucleotide sequence ID" value="XM_006822843.1"/>
</dbReference>
<reference evidence="6" key="1">
    <citation type="submission" date="2025-08" db="UniProtKB">
        <authorList>
            <consortium name="RefSeq"/>
        </authorList>
    </citation>
    <scope>IDENTIFICATION</scope>
    <source>
        <tissue evidence="6">Testes</tissue>
    </source>
</reference>
<protein>
    <submittedName>
        <fullName evidence="6">Cytochrome P450 2U1-like</fullName>
    </submittedName>
</protein>
<keyword evidence="4" id="KW-0503">Monooxygenase</keyword>
<dbReference type="GeneID" id="102801842"/>